<dbReference type="Gramene" id="TuG1812G0700005571.01.T01">
    <property type="protein sequence ID" value="TuG1812G0700005571.01.T01.cds451804"/>
    <property type="gene ID" value="TuG1812G0700005571.01"/>
</dbReference>
<reference evidence="2" key="3">
    <citation type="submission" date="2022-06" db="UniProtKB">
        <authorList>
            <consortium name="EnsemblPlants"/>
        </authorList>
    </citation>
    <scope>IDENTIFICATION</scope>
</reference>
<reference evidence="3" key="1">
    <citation type="journal article" date="2013" name="Nature">
        <title>Draft genome of the wheat A-genome progenitor Triticum urartu.</title>
        <authorList>
            <person name="Ling H.Q."/>
            <person name="Zhao S."/>
            <person name="Liu D."/>
            <person name="Wang J."/>
            <person name="Sun H."/>
            <person name="Zhang C."/>
            <person name="Fan H."/>
            <person name="Li D."/>
            <person name="Dong L."/>
            <person name="Tao Y."/>
            <person name="Gao C."/>
            <person name="Wu H."/>
            <person name="Li Y."/>
            <person name="Cui Y."/>
            <person name="Guo X."/>
            <person name="Zheng S."/>
            <person name="Wang B."/>
            <person name="Yu K."/>
            <person name="Liang Q."/>
            <person name="Yang W."/>
            <person name="Lou X."/>
            <person name="Chen J."/>
            <person name="Feng M."/>
            <person name="Jian J."/>
            <person name="Zhang X."/>
            <person name="Luo G."/>
            <person name="Jiang Y."/>
            <person name="Liu J."/>
            <person name="Wang Z."/>
            <person name="Sha Y."/>
            <person name="Zhang B."/>
            <person name="Wu H."/>
            <person name="Tang D."/>
            <person name="Shen Q."/>
            <person name="Xue P."/>
            <person name="Zou S."/>
            <person name="Wang X."/>
            <person name="Liu X."/>
            <person name="Wang F."/>
            <person name="Yang Y."/>
            <person name="An X."/>
            <person name="Dong Z."/>
            <person name="Zhang K."/>
            <person name="Zhang X."/>
            <person name="Luo M.C."/>
            <person name="Dvorak J."/>
            <person name="Tong Y."/>
            <person name="Wang J."/>
            <person name="Yang H."/>
            <person name="Li Z."/>
            <person name="Wang D."/>
            <person name="Zhang A."/>
            <person name="Wang J."/>
        </authorList>
    </citation>
    <scope>NUCLEOTIDE SEQUENCE</scope>
    <source>
        <strain evidence="3">cv. G1812</strain>
    </source>
</reference>
<accession>A0A8R7R8E4</accession>
<dbReference type="Proteomes" id="UP000015106">
    <property type="component" value="Chromosome 7"/>
</dbReference>
<feature type="region of interest" description="Disordered" evidence="1">
    <location>
        <begin position="1"/>
        <end position="133"/>
    </location>
</feature>
<name>A0A8R7R8E4_TRIUA</name>
<feature type="compositionally biased region" description="Basic and acidic residues" evidence="1">
    <location>
        <begin position="50"/>
        <end position="59"/>
    </location>
</feature>
<feature type="compositionally biased region" description="Basic and acidic residues" evidence="1">
    <location>
        <begin position="66"/>
        <end position="95"/>
    </location>
</feature>
<evidence type="ECO:0000313" key="3">
    <source>
        <dbReference type="Proteomes" id="UP000015106"/>
    </source>
</evidence>
<reference evidence="2" key="2">
    <citation type="submission" date="2018-03" db="EMBL/GenBank/DDBJ databases">
        <title>The Triticum urartu genome reveals the dynamic nature of wheat genome evolution.</title>
        <authorList>
            <person name="Ling H."/>
            <person name="Ma B."/>
            <person name="Shi X."/>
            <person name="Liu H."/>
            <person name="Dong L."/>
            <person name="Sun H."/>
            <person name="Cao Y."/>
            <person name="Gao Q."/>
            <person name="Zheng S."/>
            <person name="Li Y."/>
            <person name="Yu Y."/>
            <person name="Du H."/>
            <person name="Qi M."/>
            <person name="Li Y."/>
            <person name="Yu H."/>
            <person name="Cui Y."/>
            <person name="Wang N."/>
            <person name="Chen C."/>
            <person name="Wu H."/>
            <person name="Zhao Y."/>
            <person name="Zhang J."/>
            <person name="Li Y."/>
            <person name="Zhou W."/>
            <person name="Zhang B."/>
            <person name="Hu W."/>
            <person name="Eijk M."/>
            <person name="Tang J."/>
            <person name="Witsenboer H."/>
            <person name="Zhao S."/>
            <person name="Li Z."/>
            <person name="Zhang A."/>
            <person name="Wang D."/>
            <person name="Liang C."/>
        </authorList>
    </citation>
    <scope>NUCLEOTIDE SEQUENCE [LARGE SCALE GENOMIC DNA]</scope>
    <source>
        <strain evidence="2">cv. G1812</strain>
    </source>
</reference>
<dbReference type="AlphaFoldDB" id="A0A8R7R8E4"/>
<organism evidence="2 3">
    <name type="scientific">Triticum urartu</name>
    <name type="common">Red wild einkorn</name>
    <name type="synonym">Crithodium urartu</name>
    <dbReference type="NCBI Taxonomy" id="4572"/>
    <lineage>
        <taxon>Eukaryota</taxon>
        <taxon>Viridiplantae</taxon>
        <taxon>Streptophyta</taxon>
        <taxon>Embryophyta</taxon>
        <taxon>Tracheophyta</taxon>
        <taxon>Spermatophyta</taxon>
        <taxon>Magnoliopsida</taxon>
        <taxon>Liliopsida</taxon>
        <taxon>Poales</taxon>
        <taxon>Poaceae</taxon>
        <taxon>BOP clade</taxon>
        <taxon>Pooideae</taxon>
        <taxon>Triticodae</taxon>
        <taxon>Triticeae</taxon>
        <taxon>Triticinae</taxon>
        <taxon>Triticum</taxon>
    </lineage>
</organism>
<feature type="compositionally biased region" description="Basic and acidic residues" evidence="1">
    <location>
        <begin position="104"/>
        <end position="124"/>
    </location>
</feature>
<sequence>MIHHSLRLAPQAVHVSDNPDDADDDGQPQHSDRQEPLSAAQALPFLVQPQRHEGREHETQCQPRRRAGELEGHPDVGYHGRAEVDEGQQHHRQGEHPLPAVGRELTEDQRVHRLPQREVDHREDEDQVDDVPDPHNVVEHRAELDPKVLVEVGEDIGLGVVAEQEVPGDGGQGVHDYAEHGGDPADIVHVLRRLLLELVVDGLHIEMADVGVGHDGYHHQQVQNCRLRAEIRPHPRRGELALN</sequence>
<dbReference type="EnsemblPlants" id="TuG1812G0700005571.01.T01">
    <property type="protein sequence ID" value="TuG1812G0700005571.01.T01.cds451804"/>
    <property type="gene ID" value="TuG1812G0700005571.01"/>
</dbReference>
<keyword evidence="3" id="KW-1185">Reference proteome</keyword>
<evidence type="ECO:0000256" key="1">
    <source>
        <dbReference type="SAM" id="MobiDB-lite"/>
    </source>
</evidence>
<proteinExistence type="predicted"/>
<protein>
    <submittedName>
        <fullName evidence="2">Uncharacterized protein</fullName>
    </submittedName>
</protein>
<evidence type="ECO:0000313" key="2">
    <source>
        <dbReference type="EnsemblPlants" id="TuG1812G0700005571.01.T01.cds451804"/>
    </source>
</evidence>